<feature type="compositionally biased region" description="Polar residues" evidence="1">
    <location>
        <begin position="46"/>
        <end position="60"/>
    </location>
</feature>
<sequence length="82" mass="8363">MCGDLVYGGGGAQIVGKVMGGAPTACDSRFMTHRESKRAHSLGPNPHTSAHSVSSFPNAGSSNSAISSIFADSIAQSKTVRL</sequence>
<evidence type="ECO:0000313" key="2">
    <source>
        <dbReference type="EMBL" id="KAK9084075.1"/>
    </source>
</evidence>
<name>A0AAP0HIQ3_9MAGN</name>
<evidence type="ECO:0000256" key="1">
    <source>
        <dbReference type="SAM" id="MobiDB-lite"/>
    </source>
</evidence>
<accession>A0AAP0HIQ3</accession>
<gene>
    <name evidence="2" type="ORF">Scep_030546</name>
</gene>
<dbReference type="Proteomes" id="UP001419268">
    <property type="component" value="Unassembled WGS sequence"/>
</dbReference>
<protein>
    <submittedName>
        <fullName evidence="2">Uncharacterized protein</fullName>
    </submittedName>
</protein>
<reference evidence="2 3" key="1">
    <citation type="submission" date="2024-01" db="EMBL/GenBank/DDBJ databases">
        <title>Genome assemblies of Stephania.</title>
        <authorList>
            <person name="Yang L."/>
        </authorList>
    </citation>
    <scope>NUCLEOTIDE SEQUENCE [LARGE SCALE GENOMIC DNA]</scope>
    <source>
        <strain evidence="2">JXDWG</strain>
        <tissue evidence="2">Leaf</tissue>
    </source>
</reference>
<feature type="region of interest" description="Disordered" evidence="1">
    <location>
        <begin position="32"/>
        <end position="61"/>
    </location>
</feature>
<keyword evidence="3" id="KW-1185">Reference proteome</keyword>
<organism evidence="2 3">
    <name type="scientific">Stephania cephalantha</name>
    <dbReference type="NCBI Taxonomy" id="152367"/>
    <lineage>
        <taxon>Eukaryota</taxon>
        <taxon>Viridiplantae</taxon>
        <taxon>Streptophyta</taxon>
        <taxon>Embryophyta</taxon>
        <taxon>Tracheophyta</taxon>
        <taxon>Spermatophyta</taxon>
        <taxon>Magnoliopsida</taxon>
        <taxon>Ranunculales</taxon>
        <taxon>Menispermaceae</taxon>
        <taxon>Menispermoideae</taxon>
        <taxon>Cissampelideae</taxon>
        <taxon>Stephania</taxon>
    </lineage>
</organism>
<dbReference type="EMBL" id="JBBNAG010000013">
    <property type="protein sequence ID" value="KAK9084075.1"/>
    <property type="molecule type" value="Genomic_DNA"/>
</dbReference>
<dbReference type="AlphaFoldDB" id="A0AAP0HIQ3"/>
<evidence type="ECO:0000313" key="3">
    <source>
        <dbReference type="Proteomes" id="UP001419268"/>
    </source>
</evidence>
<proteinExistence type="predicted"/>
<comment type="caution">
    <text evidence="2">The sequence shown here is derived from an EMBL/GenBank/DDBJ whole genome shotgun (WGS) entry which is preliminary data.</text>
</comment>